<reference evidence="2 3" key="1">
    <citation type="submission" date="2019-02" db="EMBL/GenBank/DDBJ databases">
        <title>Deep-cultivation of Planctomycetes and their phenomic and genomic characterization uncovers novel biology.</title>
        <authorList>
            <person name="Wiegand S."/>
            <person name="Jogler M."/>
            <person name="Boedeker C."/>
            <person name="Pinto D."/>
            <person name="Vollmers J."/>
            <person name="Rivas-Marin E."/>
            <person name="Kohn T."/>
            <person name="Peeters S.H."/>
            <person name="Heuer A."/>
            <person name="Rast P."/>
            <person name="Oberbeckmann S."/>
            <person name="Bunk B."/>
            <person name="Jeske O."/>
            <person name="Meyerdierks A."/>
            <person name="Storesund J.E."/>
            <person name="Kallscheuer N."/>
            <person name="Luecker S."/>
            <person name="Lage O.M."/>
            <person name="Pohl T."/>
            <person name="Merkel B.J."/>
            <person name="Hornburger P."/>
            <person name="Mueller R.-W."/>
            <person name="Bruemmer F."/>
            <person name="Labrenz M."/>
            <person name="Spormann A.M."/>
            <person name="Op den Camp H."/>
            <person name="Overmann J."/>
            <person name="Amann R."/>
            <person name="Jetten M.S.M."/>
            <person name="Mascher T."/>
            <person name="Medema M.H."/>
            <person name="Devos D.P."/>
            <person name="Kaster A.-K."/>
            <person name="Ovreas L."/>
            <person name="Rohde M."/>
            <person name="Galperin M.Y."/>
            <person name="Jogler C."/>
        </authorList>
    </citation>
    <scope>NUCLEOTIDE SEQUENCE [LARGE SCALE GENOMIC DNA]</scope>
    <source>
        <strain evidence="2 3">EC9</strain>
    </source>
</reference>
<keyword evidence="3" id="KW-1185">Reference proteome</keyword>
<dbReference type="Gene3D" id="2.120.10.80">
    <property type="entry name" value="Kelch-type beta propeller"/>
    <property type="match status" value="1"/>
</dbReference>
<protein>
    <submittedName>
        <fullName evidence="2">N-acetylneuraminate epimerase</fullName>
        <ecNumber evidence="2">5.1.3.24</ecNumber>
    </submittedName>
</protein>
<dbReference type="SUPFAM" id="SSF117281">
    <property type="entry name" value="Kelch motif"/>
    <property type="match status" value="1"/>
</dbReference>
<dbReference type="OrthoDB" id="9810181at2"/>
<feature type="signal peptide" evidence="1">
    <location>
        <begin position="1"/>
        <end position="22"/>
    </location>
</feature>
<dbReference type="InterPro" id="IPR015915">
    <property type="entry name" value="Kelch-typ_b-propeller"/>
</dbReference>
<dbReference type="GO" id="GO:0016853">
    <property type="term" value="F:isomerase activity"/>
    <property type="evidence" value="ECO:0007669"/>
    <property type="project" value="UniProtKB-KW"/>
</dbReference>
<keyword evidence="2" id="KW-0413">Isomerase</keyword>
<gene>
    <name evidence="2" type="primary">nanM_1</name>
    <name evidence="2" type="ORF">EC9_34480</name>
</gene>
<dbReference type="EC" id="5.1.3.24" evidence="2"/>
<dbReference type="PANTHER" id="PTHR45632">
    <property type="entry name" value="LD33804P"/>
    <property type="match status" value="1"/>
</dbReference>
<proteinExistence type="predicted"/>
<dbReference type="Pfam" id="PF24996">
    <property type="entry name" value="NANM"/>
    <property type="match status" value="1"/>
</dbReference>
<sequence length="368" mass="40081" precursor="true">MNASHVSWPMLGIMLAMISGSAALCRGEDSPTIAALEWQPLPELPDELGVAGPFVGVHNDALIVAGGANFPRPVWGTDKIWHDRIHVLIRAGEQLQWIDGGTLTRPIAYGATVSTPDGIVCIGGNDAANTFDAVFVLRWNSQTRKFERRDYPKLPRPCVYGQAALIGDVIYLAGGQSGSGLDSAMDNLWSLDSSARNDPAQFQWHELPACPGGRRAFNLTVAQHNGQEDCLYVISGRREVAGTIEFLDDVWEFSPATESWRQRSSAPRCVMAGTSIGLGKRHLLVLGGADGTLFDRSDALRDDHPGFPRQALAYDTISDSWSSAGSMPQNQVTTVAVRWNNRIILPSGEVRPRVRTPKVWSITASPKR</sequence>
<dbReference type="AlphaFoldDB" id="A0A517M303"/>
<evidence type="ECO:0000313" key="2">
    <source>
        <dbReference type="EMBL" id="QDS89251.1"/>
    </source>
</evidence>
<accession>A0A517M303</accession>
<dbReference type="EMBL" id="CP036261">
    <property type="protein sequence ID" value="QDS89251.1"/>
    <property type="molecule type" value="Genomic_DNA"/>
</dbReference>
<name>A0A517M303_9BACT</name>
<evidence type="ECO:0000256" key="1">
    <source>
        <dbReference type="SAM" id="SignalP"/>
    </source>
</evidence>
<dbReference type="Proteomes" id="UP000319557">
    <property type="component" value="Chromosome"/>
</dbReference>
<organism evidence="2 3">
    <name type="scientific">Rosistilla ulvae</name>
    <dbReference type="NCBI Taxonomy" id="1930277"/>
    <lineage>
        <taxon>Bacteria</taxon>
        <taxon>Pseudomonadati</taxon>
        <taxon>Planctomycetota</taxon>
        <taxon>Planctomycetia</taxon>
        <taxon>Pirellulales</taxon>
        <taxon>Pirellulaceae</taxon>
        <taxon>Rosistilla</taxon>
    </lineage>
</organism>
<keyword evidence="1" id="KW-0732">Signal</keyword>
<dbReference type="InterPro" id="IPR056734">
    <property type="entry name" value="NANM"/>
</dbReference>
<evidence type="ECO:0000313" key="3">
    <source>
        <dbReference type="Proteomes" id="UP000319557"/>
    </source>
</evidence>
<dbReference type="RefSeq" id="WP_145346859.1">
    <property type="nucleotide sequence ID" value="NZ_CP036261.1"/>
</dbReference>
<dbReference type="KEGG" id="ruv:EC9_34480"/>
<feature type="chain" id="PRO_5021812713" evidence="1">
    <location>
        <begin position="23"/>
        <end position="368"/>
    </location>
</feature>